<gene>
    <name evidence="2" type="ORF">FG382_11045</name>
</gene>
<organism evidence="2 3">
    <name type="scientific">Psychrobacillus lasiicapitis</name>
    <dbReference type="NCBI Taxonomy" id="1636719"/>
    <lineage>
        <taxon>Bacteria</taxon>
        <taxon>Bacillati</taxon>
        <taxon>Bacillota</taxon>
        <taxon>Bacilli</taxon>
        <taxon>Bacillales</taxon>
        <taxon>Bacillaceae</taxon>
        <taxon>Psychrobacillus</taxon>
    </lineage>
</organism>
<accession>A0A544T6I6</accession>
<keyword evidence="1" id="KW-0472">Membrane</keyword>
<evidence type="ECO:0000256" key="1">
    <source>
        <dbReference type="SAM" id="Phobius"/>
    </source>
</evidence>
<dbReference type="AlphaFoldDB" id="A0A544T6I6"/>
<protein>
    <submittedName>
        <fullName evidence="2">Uncharacterized protein</fullName>
    </submittedName>
</protein>
<reference evidence="2 3" key="1">
    <citation type="submission" date="2019-05" db="EMBL/GenBank/DDBJ databases">
        <title>Psychrobacillus vulpis sp. nov., a new species isolated from feces of a red fox that inhabits in The Tablas de Daimiel Natural Park, Albacete, Spain.</title>
        <authorList>
            <person name="Rodriguez M."/>
            <person name="Reina J.C."/>
            <person name="Bejar V."/>
            <person name="Llamas I."/>
        </authorList>
    </citation>
    <scope>NUCLEOTIDE SEQUENCE [LARGE SCALE GENOMIC DNA]</scope>
    <source>
        <strain evidence="2 3">NEAU-3TGS17</strain>
    </source>
</reference>
<dbReference type="EMBL" id="VDGH01000006">
    <property type="protein sequence ID" value="TQR13063.1"/>
    <property type="molecule type" value="Genomic_DNA"/>
</dbReference>
<keyword evidence="1" id="KW-1133">Transmembrane helix</keyword>
<dbReference type="OrthoDB" id="2427324at2"/>
<keyword evidence="3" id="KW-1185">Reference proteome</keyword>
<comment type="caution">
    <text evidence="2">The sequence shown here is derived from an EMBL/GenBank/DDBJ whole genome shotgun (WGS) entry which is preliminary data.</text>
</comment>
<feature type="transmembrane region" description="Helical" evidence="1">
    <location>
        <begin position="20"/>
        <end position="41"/>
    </location>
</feature>
<sequence length="141" mass="16682">MFIPVIQIANSYATHSYGGLFYFSILLGLFIIITFSINYTFIFLDEYLMYEVSFMSICIYKRVFHPSHLKKIAFKRYSWATPGALIHTKKGLNLRLVLFSSNRIFHELLTFAHKHDIPISKTKDYQLLERRSKYISKEKLL</sequence>
<dbReference type="RefSeq" id="WP_142538944.1">
    <property type="nucleotide sequence ID" value="NZ_BMIE01000004.1"/>
</dbReference>
<name>A0A544T6I6_9BACI</name>
<dbReference type="Proteomes" id="UP000317316">
    <property type="component" value="Unassembled WGS sequence"/>
</dbReference>
<keyword evidence="1" id="KW-0812">Transmembrane</keyword>
<evidence type="ECO:0000313" key="3">
    <source>
        <dbReference type="Proteomes" id="UP000317316"/>
    </source>
</evidence>
<evidence type="ECO:0000313" key="2">
    <source>
        <dbReference type="EMBL" id="TQR13063.1"/>
    </source>
</evidence>
<proteinExistence type="predicted"/>